<evidence type="ECO:0000256" key="1">
    <source>
        <dbReference type="SAM" id="MobiDB-lite"/>
    </source>
</evidence>
<protein>
    <submittedName>
        <fullName evidence="2">12703_t:CDS:1</fullName>
    </submittedName>
</protein>
<dbReference type="OrthoDB" id="10467338at2759"/>
<name>A0A9N9NSX2_9GLOM</name>
<dbReference type="EMBL" id="CAJVPZ010041070">
    <property type="protein sequence ID" value="CAG8760936.1"/>
    <property type="molecule type" value="Genomic_DNA"/>
</dbReference>
<evidence type="ECO:0000313" key="2">
    <source>
        <dbReference type="EMBL" id="CAG8760936.1"/>
    </source>
</evidence>
<reference evidence="2" key="1">
    <citation type="submission" date="2021-06" db="EMBL/GenBank/DDBJ databases">
        <authorList>
            <person name="Kallberg Y."/>
            <person name="Tangrot J."/>
            <person name="Rosling A."/>
        </authorList>
    </citation>
    <scope>NUCLEOTIDE SEQUENCE</scope>
    <source>
        <strain evidence="2">IN212</strain>
    </source>
</reference>
<proteinExistence type="predicted"/>
<feature type="compositionally biased region" description="Basic and acidic residues" evidence="1">
    <location>
        <begin position="48"/>
        <end position="71"/>
    </location>
</feature>
<feature type="region of interest" description="Disordered" evidence="1">
    <location>
        <begin position="47"/>
        <end position="71"/>
    </location>
</feature>
<sequence length="71" mass="8311">MNNDINHPYKKIFDNEGKDEFYEVEYETGNGVGTSQKRLPQNKFRRSLTHEESIDNDNENEKTKTTNDAKS</sequence>
<feature type="non-terminal residue" evidence="2">
    <location>
        <position position="71"/>
    </location>
</feature>
<evidence type="ECO:0000313" key="3">
    <source>
        <dbReference type="Proteomes" id="UP000789396"/>
    </source>
</evidence>
<gene>
    <name evidence="2" type="ORF">RFULGI_LOCUS14303</name>
</gene>
<keyword evidence="3" id="KW-1185">Reference proteome</keyword>
<accession>A0A9N9NSX2</accession>
<dbReference type="Proteomes" id="UP000789396">
    <property type="component" value="Unassembled WGS sequence"/>
</dbReference>
<dbReference type="AlphaFoldDB" id="A0A9N9NSX2"/>
<comment type="caution">
    <text evidence="2">The sequence shown here is derived from an EMBL/GenBank/DDBJ whole genome shotgun (WGS) entry which is preliminary data.</text>
</comment>
<organism evidence="2 3">
    <name type="scientific">Racocetra fulgida</name>
    <dbReference type="NCBI Taxonomy" id="60492"/>
    <lineage>
        <taxon>Eukaryota</taxon>
        <taxon>Fungi</taxon>
        <taxon>Fungi incertae sedis</taxon>
        <taxon>Mucoromycota</taxon>
        <taxon>Glomeromycotina</taxon>
        <taxon>Glomeromycetes</taxon>
        <taxon>Diversisporales</taxon>
        <taxon>Gigasporaceae</taxon>
        <taxon>Racocetra</taxon>
    </lineage>
</organism>